<feature type="compositionally biased region" description="Polar residues" evidence="1">
    <location>
        <begin position="157"/>
        <end position="177"/>
    </location>
</feature>
<feature type="compositionally biased region" description="Low complexity" evidence="1">
    <location>
        <begin position="69"/>
        <end position="81"/>
    </location>
</feature>
<dbReference type="GO" id="GO:0005938">
    <property type="term" value="C:cell cortex"/>
    <property type="evidence" value="ECO:0007669"/>
    <property type="project" value="TreeGrafter"/>
</dbReference>
<feature type="region of interest" description="Disordered" evidence="1">
    <location>
        <begin position="271"/>
        <end position="291"/>
    </location>
</feature>
<feature type="compositionally biased region" description="Basic residues" evidence="1">
    <location>
        <begin position="126"/>
        <end position="136"/>
    </location>
</feature>
<dbReference type="OrthoDB" id="660555at2759"/>
<dbReference type="Gene3D" id="2.30.29.30">
    <property type="entry name" value="Pleckstrin-homology domain (PH domain)/Phosphotyrosine-binding domain (PTB)"/>
    <property type="match status" value="1"/>
</dbReference>
<sequence>MKNYSGADELSRVIDDVSKMKRNNSESEAIYKGRIESNETRLCRDNSSKSEITLKKGYDRGDTRVRRLNSGNSNNPMNSSNIMENGTDSSVNDGKILRSDMVMEIGIPHGVSHKKSKSNGDGIKLQKPKSSAKLRKISSPIRPSQGFNHFRGELNNPIDTYNKYSQESRKNSSSTDRVQSDKRKDGLYDISTNIVDESEPSSNYVTPLNYQPELPFNPIKMDSPKNIINVSDSNSISQTTNKNDISFPLPPTSLLNSQKSLTSYDNVHVKSSSFGSEEKLEENDSSNISRNLKNRYRANSLKTQRSDSAMNKHIGIPKSFSNSSINNLDSNIGSTRYLEPQVMDDDIGEDMEFNNFNNINRNDQLNDNSFSVAPNNKLLKLKNTHRNTIIVPSDYLHNNKSTTFNNINNKEMLTKKIGSEPILYNNLKGEQCDIDIQKIIPNGLTKKGSLDSLNKSIVNRIVGEDESGTGKIFHPVRSHSLHANKMFNGLTLTDVPDENGVVHKLVTKKSSSSLNETNKNQNYLTNTTKIPTRYNTINDRFTDRINRCNSVSSNLLNKNHQIPERNNTIDSKMYLNTKNSDSNKKIYEQLYKRNNPLTEDIEAARKVVTSEFEINDKDLFKKIDDSDIQLTENPLLSSNPIFVMCPNLIDAISTSIPIDAYDFSDDEDEDEPPTPLCLESDEDFDPTEGLHSEPRGYVVANLYETEKNYLSDLYTLNNFFKEKLKNIISPITLNSIFEGVDDLLELHKRFYKSLHKVVCNWNKNSLVGKLFIEYRNDWQIYQNFIDNYARSLDAIRREEETNPQFRQFMKDCLTSTETNRKSLKEYLMFPVQRTTRYSLIIKDLIKFIDQTHPDYEDLSLALKEMTLLATKVNEVKRREEETTSMFTAFEQTENCPPTIITHKRRLIYQIDVLDVLNKNHRPMHIFLFSDLFMLTKNTRNVNNTTTNNIISHPLIRALRSHSKQIYRYIRCIDYRDISIEEDDQYRQKNIVRLILNFKKDRYTNNFYNNMNKDLMTSSNNGNNNFPIPSGTTFTSHDVPDSEYTLYCFQFIQYDADKQYRKFVLALKALKEGKDIDWITED</sequence>
<keyword evidence="4" id="KW-1185">Reference proteome</keyword>
<feature type="region of interest" description="Disordered" evidence="1">
    <location>
        <begin position="110"/>
        <end position="189"/>
    </location>
</feature>
<feature type="region of interest" description="Disordered" evidence="1">
    <location>
        <begin position="65"/>
        <end position="88"/>
    </location>
</feature>
<reference evidence="3 4" key="1">
    <citation type="submission" date="2016-08" db="EMBL/GenBank/DDBJ databases">
        <title>Genomes of anaerobic fungi encode conserved fungal cellulosomes for biomass hydrolysis.</title>
        <authorList>
            <consortium name="DOE Joint Genome Institute"/>
            <person name="Haitjema C.H."/>
            <person name="Gilmore S.P."/>
            <person name="Henske J.K."/>
            <person name="Solomon K.V."/>
            <person name="De Groot R."/>
            <person name="Kuo A."/>
            <person name="Mondo S.J."/>
            <person name="Salamov A.A."/>
            <person name="Labutti K."/>
            <person name="Zhao Z."/>
            <person name="Chiniquy J."/>
            <person name="Barry K."/>
            <person name="Brewer H.M."/>
            <person name="Purvine S.O."/>
            <person name="Wright A.T."/>
            <person name="Boxma B."/>
            <person name="Van Alen T."/>
            <person name="Hackstein J.H."/>
            <person name="Baker S.E."/>
            <person name="Grigoriev I.V."/>
            <person name="O'Malley M.A."/>
        </authorList>
    </citation>
    <scope>NUCLEOTIDE SEQUENCE [LARGE SCALE GENOMIC DNA]</scope>
    <source>
        <strain evidence="4">finn</strain>
    </source>
</reference>
<feature type="domain" description="DH" evidence="2">
    <location>
        <begin position="694"/>
        <end position="875"/>
    </location>
</feature>
<feature type="compositionally biased region" description="Basic and acidic residues" evidence="1">
    <location>
        <begin position="178"/>
        <end position="187"/>
    </location>
</feature>
<evidence type="ECO:0000313" key="3">
    <source>
        <dbReference type="EMBL" id="ORX54191.1"/>
    </source>
</evidence>
<dbReference type="GO" id="GO:0005085">
    <property type="term" value="F:guanyl-nucleotide exchange factor activity"/>
    <property type="evidence" value="ECO:0007669"/>
    <property type="project" value="InterPro"/>
</dbReference>
<gene>
    <name evidence="3" type="ORF">BCR36DRAFT_322483</name>
</gene>
<evidence type="ECO:0000256" key="1">
    <source>
        <dbReference type="SAM" id="MobiDB-lite"/>
    </source>
</evidence>
<dbReference type="Proteomes" id="UP000193719">
    <property type="component" value="Unassembled WGS sequence"/>
</dbReference>
<comment type="caution">
    <text evidence="3">The sequence shown here is derived from an EMBL/GenBank/DDBJ whole genome shotgun (WGS) entry which is preliminary data.</text>
</comment>
<dbReference type="GO" id="GO:0000281">
    <property type="term" value="P:mitotic cytokinesis"/>
    <property type="evidence" value="ECO:0007669"/>
    <property type="project" value="TreeGrafter"/>
</dbReference>
<dbReference type="CDD" id="cd00160">
    <property type="entry name" value="RhoGEF"/>
    <property type="match status" value="1"/>
</dbReference>
<dbReference type="GO" id="GO:0005096">
    <property type="term" value="F:GTPase activator activity"/>
    <property type="evidence" value="ECO:0007669"/>
    <property type="project" value="InterPro"/>
</dbReference>
<name>A0A1Y1VG72_9FUNG</name>
<accession>A0A1Y1VG72</accession>
<dbReference type="PROSITE" id="PS50010">
    <property type="entry name" value="DH_2"/>
    <property type="match status" value="1"/>
</dbReference>
<dbReference type="InterPro" id="IPR000219">
    <property type="entry name" value="DH_dom"/>
</dbReference>
<evidence type="ECO:0000313" key="4">
    <source>
        <dbReference type="Proteomes" id="UP000193719"/>
    </source>
</evidence>
<dbReference type="InterPro" id="IPR026817">
    <property type="entry name" value="Ect2"/>
</dbReference>
<dbReference type="EMBL" id="MCFH01000011">
    <property type="protein sequence ID" value="ORX54191.1"/>
    <property type="molecule type" value="Genomic_DNA"/>
</dbReference>
<dbReference type="Pfam" id="PF00621">
    <property type="entry name" value="RhoGEF"/>
    <property type="match status" value="1"/>
</dbReference>
<evidence type="ECO:0000259" key="2">
    <source>
        <dbReference type="PROSITE" id="PS50010"/>
    </source>
</evidence>
<dbReference type="SUPFAM" id="SSF48065">
    <property type="entry name" value="DBL homology domain (DH-domain)"/>
    <property type="match status" value="1"/>
</dbReference>
<reference evidence="3 4" key="2">
    <citation type="submission" date="2016-08" db="EMBL/GenBank/DDBJ databases">
        <title>Pervasive Adenine N6-methylation of Active Genes in Fungi.</title>
        <authorList>
            <consortium name="DOE Joint Genome Institute"/>
            <person name="Mondo S.J."/>
            <person name="Dannebaum R.O."/>
            <person name="Kuo R.C."/>
            <person name="Labutti K."/>
            <person name="Haridas S."/>
            <person name="Kuo A."/>
            <person name="Salamov A."/>
            <person name="Ahrendt S.R."/>
            <person name="Lipzen A."/>
            <person name="Sullivan W."/>
            <person name="Andreopoulos W.B."/>
            <person name="Clum A."/>
            <person name="Lindquist E."/>
            <person name="Daum C."/>
            <person name="Ramamoorthy G.K."/>
            <person name="Gryganskyi A."/>
            <person name="Culley D."/>
            <person name="Magnuson J.K."/>
            <person name="James T.Y."/>
            <person name="O'Malley M.A."/>
            <person name="Stajich J.E."/>
            <person name="Spatafora J.W."/>
            <person name="Visel A."/>
            <person name="Grigoriev I.V."/>
        </authorList>
    </citation>
    <scope>NUCLEOTIDE SEQUENCE [LARGE SCALE GENOMIC DNA]</scope>
    <source>
        <strain evidence="4">finn</strain>
    </source>
</reference>
<dbReference type="InterPro" id="IPR035899">
    <property type="entry name" value="DBL_dom_sf"/>
</dbReference>
<dbReference type="AlphaFoldDB" id="A0A1Y1VG72"/>
<feature type="region of interest" description="Disordered" evidence="1">
    <location>
        <begin position="230"/>
        <end position="250"/>
    </location>
</feature>
<dbReference type="PANTHER" id="PTHR16777">
    <property type="entry name" value="PROTEIN ECT2"/>
    <property type="match status" value="1"/>
</dbReference>
<dbReference type="InterPro" id="IPR011993">
    <property type="entry name" value="PH-like_dom_sf"/>
</dbReference>
<dbReference type="STRING" id="1754191.A0A1Y1VG72"/>
<protein>
    <recommendedName>
        <fullName evidence="2">DH domain-containing protein</fullName>
    </recommendedName>
</protein>
<dbReference type="GO" id="GO:0005634">
    <property type="term" value="C:nucleus"/>
    <property type="evidence" value="ECO:0007669"/>
    <property type="project" value="InterPro"/>
</dbReference>
<organism evidence="3 4">
    <name type="scientific">Piromyces finnis</name>
    <dbReference type="NCBI Taxonomy" id="1754191"/>
    <lineage>
        <taxon>Eukaryota</taxon>
        <taxon>Fungi</taxon>
        <taxon>Fungi incertae sedis</taxon>
        <taxon>Chytridiomycota</taxon>
        <taxon>Chytridiomycota incertae sedis</taxon>
        <taxon>Neocallimastigomycetes</taxon>
        <taxon>Neocallimastigales</taxon>
        <taxon>Neocallimastigaceae</taxon>
        <taxon>Piromyces</taxon>
    </lineage>
</organism>
<dbReference type="SMART" id="SM00325">
    <property type="entry name" value="RhoGEF"/>
    <property type="match status" value="1"/>
</dbReference>
<dbReference type="Gene3D" id="1.20.900.10">
    <property type="entry name" value="Dbl homology (DH) domain"/>
    <property type="match status" value="1"/>
</dbReference>
<dbReference type="GO" id="GO:2000431">
    <property type="term" value="P:regulation of cytokinesis, actomyosin contractile ring assembly"/>
    <property type="evidence" value="ECO:0007669"/>
    <property type="project" value="InterPro"/>
</dbReference>
<dbReference type="PANTHER" id="PTHR16777:SF2">
    <property type="entry name" value="PROTEIN ECT2"/>
    <property type="match status" value="1"/>
</dbReference>
<proteinExistence type="predicted"/>